<sequence length="72" mass="8153">MILMFWMARHGVGQAVLAQLARPSRNHWPDTGLSPQDIERADPECSVKQELNVVDQEQTMTGHRICQVLAQL</sequence>
<dbReference type="EMBL" id="BMYJ01000019">
    <property type="protein sequence ID" value="GHC67603.1"/>
    <property type="molecule type" value="Genomic_DNA"/>
</dbReference>
<comment type="caution">
    <text evidence="1">The sequence shown here is derived from an EMBL/GenBank/DDBJ whole genome shotgun (WGS) entry which is preliminary data.</text>
</comment>
<reference evidence="1" key="2">
    <citation type="submission" date="2020-09" db="EMBL/GenBank/DDBJ databases">
        <authorList>
            <person name="Sun Q."/>
            <person name="Kim S."/>
        </authorList>
    </citation>
    <scope>NUCLEOTIDE SEQUENCE</scope>
    <source>
        <strain evidence="1">KCTC 23310</strain>
    </source>
</reference>
<keyword evidence="2" id="KW-1185">Reference proteome</keyword>
<protein>
    <submittedName>
        <fullName evidence="1">Uncharacterized protein</fullName>
    </submittedName>
</protein>
<accession>A0A918WQS6</accession>
<dbReference type="AlphaFoldDB" id="A0A918WQS6"/>
<name>A0A918WQS6_9RHOB</name>
<evidence type="ECO:0000313" key="2">
    <source>
        <dbReference type="Proteomes" id="UP000638981"/>
    </source>
</evidence>
<reference evidence="1" key="1">
    <citation type="journal article" date="2014" name="Int. J. Syst. Evol. Microbiol.">
        <title>Complete genome sequence of Corynebacterium casei LMG S-19264T (=DSM 44701T), isolated from a smear-ripened cheese.</title>
        <authorList>
            <consortium name="US DOE Joint Genome Institute (JGI-PGF)"/>
            <person name="Walter F."/>
            <person name="Albersmeier A."/>
            <person name="Kalinowski J."/>
            <person name="Ruckert C."/>
        </authorList>
    </citation>
    <scope>NUCLEOTIDE SEQUENCE</scope>
    <source>
        <strain evidence="1">KCTC 23310</strain>
    </source>
</reference>
<evidence type="ECO:0000313" key="1">
    <source>
        <dbReference type="EMBL" id="GHC67603.1"/>
    </source>
</evidence>
<gene>
    <name evidence="1" type="ORF">GCM10007315_35810</name>
</gene>
<dbReference type="Proteomes" id="UP000638981">
    <property type="component" value="Unassembled WGS sequence"/>
</dbReference>
<proteinExistence type="predicted"/>
<organism evidence="1 2">
    <name type="scientific">Neogemmobacter tilapiae</name>
    <dbReference type="NCBI Taxonomy" id="875041"/>
    <lineage>
        <taxon>Bacteria</taxon>
        <taxon>Pseudomonadati</taxon>
        <taxon>Pseudomonadota</taxon>
        <taxon>Alphaproteobacteria</taxon>
        <taxon>Rhodobacterales</taxon>
        <taxon>Paracoccaceae</taxon>
        <taxon>Neogemmobacter</taxon>
    </lineage>
</organism>